<comment type="caution">
    <text evidence="3">The sequence shown here is derived from an EMBL/GenBank/DDBJ whole genome shotgun (WGS) entry which is preliminary data.</text>
</comment>
<feature type="compositionally biased region" description="Polar residues" evidence="1">
    <location>
        <begin position="60"/>
        <end position="70"/>
    </location>
</feature>
<feature type="signal peptide" evidence="2">
    <location>
        <begin position="1"/>
        <end position="29"/>
    </location>
</feature>
<keyword evidence="2" id="KW-0732">Signal</keyword>
<feature type="region of interest" description="Disordered" evidence="1">
    <location>
        <begin position="28"/>
        <end position="72"/>
    </location>
</feature>
<organism evidence="3 4">
    <name type="scientific">Niallia circulans</name>
    <name type="common">Bacillus circulans</name>
    <dbReference type="NCBI Taxonomy" id="1397"/>
    <lineage>
        <taxon>Bacteria</taxon>
        <taxon>Bacillati</taxon>
        <taxon>Bacillota</taxon>
        <taxon>Bacilli</taxon>
        <taxon>Bacillales</taxon>
        <taxon>Bacillaceae</taxon>
        <taxon>Niallia</taxon>
    </lineage>
</organism>
<dbReference type="PROSITE" id="PS51257">
    <property type="entry name" value="PROKAR_LIPOPROTEIN"/>
    <property type="match status" value="1"/>
</dbReference>
<sequence>MKRKKKFNLTFLVFCLILVLAACSSQNKAGSNTTDKAPVAKDKSTEEVTKDNVSDPASIDSESNGKNAQTKPLADMTLDDLTEYFKKVNLIKENSETSKLCCIGSDTINYKDVGVEVYWYDLKNMNETLQKEYEGAKKDGYVTLGNSQVLVQVHGPFAVNASASTKAEEFVNAVKELK</sequence>
<reference evidence="3 4" key="1">
    <citation type="submission" date="2017-07" db="EMBL/GenBank/DDBJ databases">
        <title>Isolation and whole genome analysis of endospore-forming bacteria from heroin.</title>
        <authorList>
            <person name="Kalinowski J."/>
            <person name="Ahrens B."/>
            <person name="Al-Dilaimi A."/>
            <person name="Winkler A."/>
            <person name="Wibberg D."/>
            <person name="Schleenbecker U."/>
            <person name="Ruckert C."/>
            <person name="Wolfel R."/>
            <person name="Grass G."/>
        </authorList>
    </citation>
    <scope>NUCLEOTIDE SEQUENCE [LARGE SCALE GENOMIC DNA]</scope>
    <source>
        <strain evidence="3 4">7521-2</strain>
    </source>
</reference>
<evidence type="ECO:0000256" key="1">
    <source>
        <dbReference type="SAM" id="MobiDB-lite"/>
    </source>
</evidence>
<dbReference type="RefSeq" id="WP_095330469.1">
    <property type="nucleotide sequence ID" value="NZ_NPBQ01000074.1"/>
</dbReference>
<dbReference type="EMBL" id="NPBQ01000074">
    <property type="protein sequence ID" value="PAD82927.1"/>
    <property type="molecule type" value="Genomic_DNA"/>
</dbReference>
<accession>A0AA91Z0G9</accession>
<name>A0AA91Z0G9_NIACI</name>
<proteinExistence type="predicted"/>
<protein>
    <submittedName>
        <fullName evidence="3">Uncharacterized protein</fullName>
    </submittedName>
</protein>
<feature type="chain" id="PRO_5041712826" evidence="2">
    <location>
        <begin position="30"/>
        <end position="178"/>
    </location>
</feature>
<evidence type="ECO:0000313" key="4">
    <source>
        <dbReference type="Proteomes" id="UP000216961"/>
    </source>
</evidence>
<dbReference type="Proteomes" id="UP000216961">
    <property type="component" value="Unassembled WGS sequence"/>
</dbReference>
<feature type="compositionally biased region" description="Basic and acidic residues" evidence="1">
    <location>
        <begin position="38"/>
        <end position="53"/>
    </location>
</feature>
<dbReference type="AlphaFoldDB" id="A0AA91Z0G9"/>
<evidence type="ECO:0000313" key="3">
    <source>
        <dbReference type="EMBL" id="PAD82927.1"/>
    </source>
</evidence>
<gene>
    <name evidence="3" type="ORF">CHH57_12090</name>
</gene>
<evidence type="ECO:0000256" key="2">
    <source>
        <dbReference type="SAM" id="SignalP"/>
    </source>
</evidence>